<accession>A0A1G7YPD3</accession>
<feature type="region of interest" description="Disordered" evidence="1">
    <location>
        <begin position="730"/>
        <end position="781"/>
    </location>
</feature>
<dbReference type="AlphaFoldDB" id="A0A1G7YPD3"/>
<feature type="domain" description="LPS-assembly protein LptD central" evidence="2">
    <location>
        <begin position="216"/>
        <end position="691"/>
    </location>
</feature>
<reference evidence="3 4" key="1">
    <citation type="submission" date="2016-10" db="EMBL/GenBank/DDBJ databases">
        <authorList>
            <person name="de Groot N.N."/>
        </authorList>
    </citation>
    <scope>NUCLEOTIDE SEQUENCE [LARGE SCALE GENOMIC DNA]</scope>
    <source>
        <strain evidence="3 4">DSM 19803</strain>
    </source>
</reference>
<sequence>MRTNLLYILFGIGFLFNFGLYAQEKEPQKVDFGYLIKNEADSITQRIKYVIGDTLVQNKTIKKREVLTDIVDAYAKDYKRLSRKTDKMYLFNEAVVEYGDMTINAGWIIVDNSTKEVFASGIIDSTGAYTQAPTFKQGENLVEPDSLIFNFDSKKALVFNSRTEQGGFKVKGEISKRQNDSIYYLANAKFTTAENIDDADYYFFARKIKFVPDSKIVTGFVNMYIADVPTPLGLPFGYFPLTDKQASGFIIPSYGENRNRGFFLMNGGYYFAISDYVDLAVLGDYYTNGSYGLRLESDYNVRYRFNGNVAFRYEKLLLEERGFPNFSETTVYNLRWSHNQDQKANPSSRFSASVNLGSSDYYQQSVNQNNTGNFLNNTLNSSVTYSKTFEGEPAMNLNISATHNQNTNTEVINLTLPTLQFSIGRVFPFAPKTGSKKGAIQNINLQYNVRAENRITTTDSLFFRPEMFEGADVGARHTIPISTNFKIFEHFSVSAGMNYNEVWTLKTFDQQFDEQLRNVRRDTINGFDSYRTYNFSTSVGTTVYGMFNFGDDKKIKAVRHVMRPSVSYNISPAFDQYYDEYTRTGIAGLEDEVVEFSRFEGTLNGAPGNNFASSMSFNLTNDIEAKVRKKDSTLTGDERFKKISLLNNFGLSTNYNFAVDSLQLSPISVRGTLPIVQDKLAINFLGTLDVYALNSNNRRISTLNINNGGSLFRLTRANASFSYSFSNKDFQKDEEKKGEEEKDEEEYDSESYRNGGRPDDLFGSSEMMNRPDRDKGSKNDENERYNYAIPWNLNLAYTMTYSNNARQDEISSHSLMFSGDLELSPTWNVGISSGYDIKNKGFTFTQLRFAKDLKSWQMSFNWTPFGVRKSWFFFIGIKSSILQDVKYDRNRERDRTLQ</sequence>
<dbReference type="EMBL" id="FNCW01000013">
    <property type="protein sequence ID" value="SDG98373.1"/>
    <property type="molecule type" value="Genomic_DNA"/>
</dbReference>
<organism evidence="3 4">
    <name type="scientific">Psychroflexus sediminis</name>
    <dbReference type="NCBI Taxonomy" id="470826"/>
    <lineage>
        <taxon>Bacteria</taxon>
        <taxon>Pseudomonadati</taxon>
        <taxon>Bacteroidota</taxon>
        <taxon>Flavobacteriia</taxon>
        <taxon>Flavobacteriales</taxon>
        <taxon>Flavobacteriaceae</taxon>
        <taxon>Psychroflexus</taxon>
    </lineage>
</organism>
<dbReference type="Proteomes" id="UP000199296">
    <property type="component" value="Unassembled WGS sequence"/>
</dbReference>
<dbReference type="STRING" id="470826.SAMN04488027_11370"/>
<dbReference type="PANTHER" id="PTHR30189">
    <property type="entry name" value="LPS-ASSEMBLY PROTEIN"/>
    <property type="match status" value="1"/>
</dbReference>
<evidence type="ECO:0000256" key="1">
    <source>
        <dbReference type="SAM" id="MobiDB-lite"/>
    </source>
</evidence>
<dbReference type="InterPro" id="IPR045659">
    <property type="entry name" value="LptD_2"/>
</dbReference>
<dbReference type="PANTHER" id="PTHR30189:SF1">
    <property type="entry name" value="LPS-ASSEMBLY PROTEIN LPTD"/>
    <property type="match status" value="1"/>
</dbReference>
<evidence type="ECO:0000313" key="3">
    <source>
        <dbReference type="EMBL" id="SDG98373.1"/>
    </source>
</evidence>
<dbReference type="GO" id="GO:1990351">
    <property type="term" value="C:transporter complex"/>
    <property type="evidence" value="ECO:0007669"/>
    <property type="project" value="TreeGrafter"/>
</dbReference>
<dbReference type="InterPro" id="IPR050218">
    <property type="entry name" value="LptD"/>
</dbReference>
<dbReference type="GO" id="GO:0009279">
    <property type="term" value="C:cell outer membrane"/>
    <property type="evidence" value="ECO:0007669"/>
    <property type="project" value="TreeGrafter"/>
</dbReference>
<feature type="compositionally biased region" description="Basic and acidic residues" evidence="1">
    <location>
        <begin position="730"/>
        <end position="740"/>
    </location>
</feature>
<feature type="compositionally biased region" description="Basic and acidic residues" evidence="1">
    <location>
        <begin position="769"/>
        <end position="781"/>
    </location>
</feature>
<evidence type="ECO:0000313" key="4">
    <source>
        <dbReference type="Proteomes" id="UP000199296"/>
    </source>
</evidence>
<keyword evidence="4" id="KW-1185">Reference proteome</keyword>
<protein>
    <recommendedName>
        <fullName evidence="2">LPS-assembly protein LptD central domain-containing protein</fullName>
    </recommendedName>
</protein>
<dbReference type="Pfam" id="PF19838">
    <property type="entry name" value="LptD_2"/>
    <property type="match status" value="1"/>
</dbReference>
<name>A0A1G7YPD3_9FLAO</name>
<evidence type="ECO:0000259" key="2">
    <source>
        <dbReference type="Pfam" id="PF19838"/>
    </source>
</evidence>
<gene>
    <name evidence="3" type="ORF">SAMN04488027_11370</name>
</gene>
<proteinExistence type="predicted"/>
<dbReference type="OrthoDB" id="9802320at2"/>
<dbReference type="RefSeq" id="WP_093369257.1">
    <property type="nucleotide sequence ID" value="NZ_FNCW01000013.1"/>
</dbReference>